<dbReference type="PANTHER" id="PTHR14791">
    <property type="entry name" value="BOMB/KIRA PROTEINS"/>
    <property type="match status" value="1"/>
</dbReference>
<protein>
    <submittedName>
        <fullName evidence="2">Uncharacterized protein</fullName>
    </submittedName>
</protein>
<evidence type="ECO:0000313" key="4">
    <source>
        <dbReference type="Proteomes" id="UP000289340"/>
    </source>
</evidence>
<evidence type="ECO:0000256" key="1">
    <source>
        <dbReference type="SAM" id="MobiDB-lite"/>
    </source>
</evidence>
<dbReference type="EMBL" id="QZWG01000006">
    <property type="protein sequence ID" value="RZC06792.1"/>
    <property type="molecule type" value="Genomic_DNA"/>
</dbReference>
<feature type="region of interest" description="Disordered" evidence="1">
    <location>
        <begin position="84"/>
        <end position="105"/>
    </location>
</feature>
<dbReference type="Proteomes" id="UP000289340">
    <property type="component" value="Chromosome 6"/>
</dbReference>
<evidence type="ECO:0000313" key="2">
    <source>
        <dbReference type="EMBL" id="KHN03907.1"/>
    </source>
</evidence>
<accession>A0A0B2P8G2</accession>
<name>A0A0B2P8G2_GLYSO</name>
<feature type="region of interest" description="Disordered" evidence="1">
    <location>
        <begin position="121"/>
        <end position="144"/>
    </location>
</feature>
<sequence length="229" mass="26428">MVSFHKALTESTPRPEIHAEFEASSKKRKWEEPFAEDFFKDHQTSIEKRKSVFDIELHPETPFSSDKWRQYLTIQSGQIQLCNTRTTTENPGRSPELEPPSSHHHMSLNLELNLTCESPRKKEEGYGYDMNEKKSSGSSPGGLRELREDLFTDQPSKFNKKDSDGKILSPSWLSLSEDDYKEMVATVCMRCHMLVMLCKSSPSCPNCKFMHPPDQNPSKFLKRRCSLFC</sequence>
<dbReference type="Gramene" id="XM_028379954.1">
    <property type="protein sequence ID" value="XP_028235755.1"/>
    <property type="gene ID" value="LOC114415325"/>
</dbReference>
<reference evidence="3 4" key="2">
    <citation type="submission" date="2018-09" db="EMBL/GenBank/DDBJ databases">
        <title>A high-quality reference genome of wild soybean provides a powerful tool to mine soybean genomes.</title>
        <authorList>
            <person name="Xie M."/>
            <person name="Chung C.Y.L."/>
            <person name="Li M.-W."/>
            <person name="Wong F.-L."/>
            <person name="Chan T.-F."/>
            <person name="Lam H.-M."/>
        </authorList>
    </citation>
    <scope>NUCLEOTIDE SEQUENCE [LARGE SCALE GENOMIC DNA]</scope>
    <source>
        <strain evidence="4">cv. W05</strain>
        <tissue evidence="3">Hypocotyl of etiolated seedlings</tissue>
    </source>
</reference>
<dbReference type="AlphaFoldDB" id="A0A0B2P8G2"/>
<dbReference type="Proteomes" id="UP000053555">
    <property type="component" value="Unassembled WGS sequence"/>
</dbReference>
<reference evidence="2" key="1">
    <citation type="submission" date="2014-07" db="EMBL/GenBank/DDBJ databases">
        <title>Identification of a novel salt tolerance gene in wild soybean by whole-genome sequencing.</title>
        <authorList>
            <person name="Lam H.-M."/>
            <person name="Qi X."/>
            <person name="Li M.-W."/>
            <person name="Liu X."/>
            <person name="Xie M."/>
            <person name="Ni M."/>
            <person name="Xu X."/>
        </authorList>
    </citation>
    <scope>NUCLEOTIDE SEQUENCE [LARGE SCALE GENOMIC DNA]</scope>
    <source>
        <tissue evidence="2">Root</tissue>
    </source>
</reference>
<organism evidence="2">
    <name type="scientific">Glycine soja</name>
    <name type="common">Wild soybean</name>
    <dbReference type="NCBI Taxonomy" id="3848"/>
    <lineage>
        <taxon>Eukaryota</taxon>
        <taxon>Viridiplantae</taxon>
        <taxon>Streptophyta</taxon>
        <taxon>Embryophyta</taxon>
        <taxon>Tracheophyta</taxon>
        <taxon>Spermatophyta</taxon>
        <taxon>Magnoliopsida</taxon>
        <taxon>eudicotyledons</taxon>
        <taxon>Gunneridae</taxon>
        <taxon>Pentapetalae</taxon>
        <taxon>rosids</taxon>
        <taxon>fabids</taxon>
        <taxon>Fabales</taxon>
        <taxon>Fabaceae</taxon>
        <taxon>Papilionoideae</taxon>
        <taxon>50 kb inversion clade</taxon>
        <taxon>NPAAA clade</taxon>
        <taxon>indigoferoid/millettioid clade</taxon>
        <taxon>Phaseoleae</taxon>
        <taxon>Glycine</taxon>
        <taxon>Glycine subgen. Soja</taxon>
    </lineage>
</organism>
<feature type="region of interest" description="Disordered" evidence="1">
    <location>
        <begin position="1"/>
        <end position="27"/>
    </location>
</feature>
<evidence type="ECO:0000313" key="3">
    <source>
        <dbReference type="EMBL" id="RZC06792.1"/>
    </source>
</evidence>
<dbReference type="PANTHER" id="PTHR14791:SF42">
    <property type="entry name" value="F16L1.2 PROTEIN"/>
    <property type="match status" value="1"/>
</dbReference>
<gene>
    <name evidence="3" type="ORF">D0Y65_014299</name>
    <name evidence="2" type="ORF">glysoja_045683</name>
</gene>
<feature type="compositionally biased region" description="Basic and acidic residues" evidence="1">
    <location>
        <begin position="13"/>
        <end position="27"/>
    </location>
</feature>
<feature type="compositionally biased region" description="Basic and acidic residues" evidence="1">
    <location>
        <begin position="121"/>
        <end position="135"/>
    </location>
</feature>
<dbReference type="EMBL" id="KN669632">
    <property type="protein sequence ID" value="KHN03907.1"/>
    <property type="molecule type" value="Genomic_DNA"/>
</dbReference>
<dbReference type="InterPro" id="IPR051105">
    <property type="entry name" value="WWC/KIBRA_Hippo_Reg"/>
</dbReference>
<keyword evidence="4" id="KW-1185">Reference proteome</keyword>
<proteinExistence type="predicted"/>